<sequence length="678" mass="75280">MKITIPEISWHNRDPVFSLDIQPNPQDGLYRLATSGSDTHVVIWQLRVLDNGGVSVEVLSDLTRHNRAVNVVRFSPEGDYLASADDEAAIILWKKEDSSDMFMEESEKENKEHWTIWKMLRGHLEDVYDLCWSPCSQFLLTGAVDNTAILWDVTKGKSINILGDHKGFVQGVAWDPLGQYVATLCSDRCCRIYSIGTKKIAFKMYKATLPLVNEEDVITEKITKLFYDDTLKSFCRRLSFSPDGEVLLTPSGIVEEESGKITNVTYVFSRHNLSKPVLYLPTKDKYTLAVRFCPVLYELKPLPREEGSLQENDEPLEPWQEYSNLFHLPYRMIFAVATQNAVLLYDTQQPVPFGRLSNIHYTHLSDLSWSSDGRILVMSSTDGYCSLVSFAEGELGTPYVGKRNNTSNCEKEKEADSSKAEDYATTEDVEMEEESKTPPSNKPENAKSSISTSDKSPEHKNGESKKSSSCTLDKTSKKKSKESKANSSITPEESSTEQKDGGSKKSIKSSKTTPEESSIEQKEEGSKESVTISKSMPEESSSIQKDGESGKVPTSTSVESTPEQAPKKQMTVRRAGDSSKSTKRIALITLSGPSHKSDENTPVTKAEPLPSSTSPAKIQEAADVDEEVKKRFEGESVTPTKVSKVPSPSKTPSGKTPRRVPLITLSSPKGKKSSNECR</sequence>
<feature type="repeat" description="WD" evidence="9">
    <location>
        <begin position="62"/>
        <end position="103"/>
    </location>
</feature>
<dbReference type="InterPro" id="IPR045145">
    <property type="entry name" value="PTHR15271"/>
</dbReference>
<feature type="compositionally biased region" description="Basic and acidic residues" evidence="10">
    <location>
        <begin position="455"/>
        <end position="466"/>
    </location>
</feature>
<proteinExistence type="inferred from homology"/>
<evidence type="ECO:0000256" key="4">
    <source>
        <dbReference type="ARBA" id="ARBA00022737"/>
    </source>
</evidence>
<dbReference type="InterPro" id="IPR055410">
    <property type="entry name" value="Beta-prop_CAF1B_HIR1"/>
</dbReference>
<dbReference type="GO" id="GO:0006281">
    <property type="term" value="P:DNA repair"/>
    <property type="evidence" value="ECO:0007669"/>
    <property type="project" value="UniProtKB-KW"/>
</dbReference>
<evidence type="ECO:0000256" key="3">
    <source>
        <dbReference type="ARBA" id="ARBA00022574"/>
    </source>
</evidence>
<feature type="compositionally biased region" description="Polar residues" evidence="10">
    <location>
        <begin position="552"/>
        <end position="563"/>
    </location>
</feature>
<feature type="compositionally biased region" description="Polar residues" evidence="10">
    <location>
        <begin position="437"/>
        <end position="454"/>
    </location>
</feature>
<comment type="similarity">
    <text evidence="2">Belongs to the WD repeat HIR1 family.</text>
</comment>
<dbReference type="SMART" id="SM00320">
    <property type="entry name" value="WD40"/>
    <property type="match status" value="5"/>
</dbReference>
<evidence type="ECO:0000256" key="6">
    <source>
        <dbReference type="ARBA" id="ARBA00022853"/>
    </source>
</evidence>
<feature type="compositionally biased region" description="Acidic residues" evidence="10">
    <location>
        <begin position="424"/>
        <end position="433"/>
    </location>
</feature>
<dbReference type="EMBL" id="GDRN01082400">
    <property type="protein sequence ID" value="JAI61835.1"/>
    <property type="molecule type" value="Transcribed_RNA"/>
</dbReference>
<evidence type="ECO:0000256" key="1">
    <source>
        <dbReference type="ARBA" id="ARBA00004123"/>
    </source>
</evidence>
<dbReference type="GO" id="GO:0006335">
    <property type="term" value="P:DNA replication-dependent chromatin assembly"/>
    <property type="evidence" value="ECO:0007669"/>
    <property type="project" value="InterPro"/>
</dbReference>
<dbReference type="PROSITE" id="PS50082">
    <property type="entry name" value="WD_REPEATS_2"/>
    <property type="match status" value="2"/>
</dbReference>
<dbReference type="GO" id="GO:0005634">
    <property type="term" value="C:nucleus"/>
    <property type="evidence" value="ECO:0007669"/>
    <property type="project" value="UniProtKB-SubCell"/>
</dbReference>
<dbReference type="InterPro" id="IPR001680">
    <property type="entry name" value="WD40_rpt"/>
</dbReference>
<feature type="domain" description="CAF1B/HIR1 beta-propeller" evidence="11">
    <location>
        <begin position="1"/>
        <end position="395"/>
    </location>
</feature>
<reference evidence="12" key="1">
    <citation type="submission" date="2015-09" db="EMBL/GenBank/DDBJ databases">
        <title>Scylla olivacea transcriptome.</title>
        <authorList>
            <person name="Ikhwanuddin M."/>
        </authorList>
    </citation>
    <scope>NUCLEOTIDE SEQUENCE</scope>
</reference>
<dbReference type="GO" id="GO:0033186">
    <property type="term" value="C:CAF-1 complex"/>
    <property type="evidence" value="ECO:0007669"/>
    <property type="project" value="TreeGrafter"/>
</dbReference>
<feature type="compositionally biased region" description="Polar residues" evidence="10">
    <location>
        <begin position="528"/>
        <end position="544"/>
    </location>
</feature>
<feature type="repeat" description="WD" evidence="9">
    <location>
        <begin position="120"/>
        <end position="161"/>
    </location>
</feature>
<evidence type="ECO:0000256" key="8">
    <source>
        <dbReference type="ARBA" id="ARBA00023242"/>
    </source>
</evidence>
<keyword evidence="4" id="KW-0677">Repeat</keyword>
<dbReference type="Pfam" id="PF24105">
    <property type="entry name" value="Beta-prop_CAF1B_HIR1"/>
    <property type="match status" value="1"/>
</dbReference>
<evidence type="ECO:0000259" key="11">
    <source>
        <dbReference type="Pfam" id="PF24105"/>
    </source>
</evidence>
<organism evidence="12">
    <name type="scientific">Scylla olivacea</name>
    <name type="common">Orange mud crab</name>
    <name type="synonym">Cancer olivacea</name>
    <dbReference type="NCBI Taxonomy" id="85551"/>
    <lineage>
        <taxon>Eukaryota</taxon>
        <taxon>Metazoa</taxon>
        <taxon>Ecdysozoa</taxon>
        <taxon>Arthropoda</taxon>
        <taxon>Crustacea</taxon>
        <taxon>Multicrustacea</taxon>
        <taxon>Malacostraca</taxon>
        <taxon>Eumalacostraca</taxon>
        <taxon>Eucarida</taxon>
        <taxon>Decapoda</taxon>
        <taxon>Pleocyemata</taxon>
        <taxon>Brachyura</taxon>
        <taxon>Eubrachyura</taxon>
        <taxon>Portunoidea</taxon>
        <taxon>Portunidae</taxon>
        <taxon>Portuninae</taxon>
        <taxon>Scylla</taxon>
    </lineage>
</organism>
<dbReference type="PROSITE" id="PS00678">
    <property type="entry name" value="WD_REPEATS_1"/>
    <property type="match status" value="1"/>
</dbReference>
<dbReference type="PANTHER" id="PTHR15271:SF4">
    <property type="entry name" value="CHROMATIN ASSEMBLY FACTOR 1 SUBUNIT B"/>
    <property type="match status" value="1"/>
</dbReference>
<dbReference type="Gene3D" id="2.130.10.10">
    <property type="entry name" value="YVTN repeat-like/Quinoprotein amine dehydrogenase"/>
    <property type="match status" value="2"/>
</dbReference>
<feature type="compositionally biased region" description="Low complexity" evidence="10">
    <location>
        <begin position="636"/>
        <end position="655"/>
    </location>
</feature>
<accession>A0A0P4W0E1</accession>
<dbReference type="InterPro" id="IPR036322">
    <property type="entry name" value="WD40_repeat_dom_sf"/>
</dbReference>
<evidence type="ECO:0000256" key="10">
    <source>
        <dbReference type="SAM" id="MobiDB-lite"/>
    </source>
</evidence>
<comment type="subcellular location">
    <subcellularLocation>
        <location evidence="1">Nucleus</location>
    </subcellularLocation>
</comment>
<dbReference type="GO" id="GO:0006334">
    <property type="term" value="P:nucleosome assembly"/>
    <property type="evidence" value="ECO:0007669"/>
    <property type="project" value="TreeGrafter"/>
</dbReference>
<keyword evidence="5" id="KW-0227">DNA damage</keyword>
<name>A0A0P4W0E1_SCYOL</name>
<feature type="region of interest" description="Disordered" evidence="10">
    <location>
        <begin position="396"/>
        <end position="678"/>
    </location>
</feature>
<protein>
    <recommendedName>
        <fullName evidence="11">CAF1B/HIR1 beta-propeller domain-containing protein</fullName>
    </recommendedName>
</protein>
<dbReference type="PROSITE" id="PS50294">
    <property type="entry name" value="WD_REPEATS_REGION"/>
    <property type="match status" value="2"/>
</dbReference>
<dbReference type="EMBL" id="GDRN01082398">
    <property type="protein sequence ID" value="JAI61837.1"/>
    <property type="molecule type" value="Transcribed_RNA"/>
</dbReference>
<dbReference type="PANTHER" id="PTHR15271">
    <property type="entry name" value="CHROMATIN ASSEMBLY FACTOR 1 SUBUNIT B"/>
    <property type="match status" value="1"/>
</dbReference>
<keyword evidence="7" id="KW-0234">DNA repair</keyword>
<evidence type="ECO:0000256" key="5">
    <source>
        <dbReference type="ARBA" id="ARBA00022763"/>
    </source>
</evidence>
<evidence type="ECO:0000256" key="2">
    <source>
        <dbReference type="ARBA" id="ARBA00007306"/>
    </source>
</evidence>
<dbReference type="SUPFAM" id="SSF50978">
    <property type="entry name" value="WD40 repeat-like"/>
    <property type="match status" value="1"/>
</dbReference>
<evidence type="ECO:0000256" key="7">
    <source>
        <dbReference type="ARBA" id="ARBA00023204"/>
    </source>
</evidence>
<dbReference type="AlphaFoldDB" id="A0A0P4W0E1"/>
<evidence type="ECO:0000256" key="9">
    <source>
        <dbReference type="PROSITE-ProRule" id="PRU00221"/>
    </source>
</evidence>
<keyword evidence="8" id="KW-0539">Nucleus</keyword>
<keyword evidence="6" id="KW-0156">Chromatin regulator</keyword>
<dbReference type="InterPro" id="IPR019775">
    <property type="entry name" value="WD40_repeat_CS"/>
</dbReference>
<evidence type="ECO:0000313" key="12">
    <source>
        <dbReference type="EMBL" id="JAI61835.1"/>
    </source>
</evidence>
<feature type="compositionally biased region" description="Basic and acidic residues" evidence="10">
    <location>
        <begin position="409"/>
        <end position="422"/>
    </location>
</feature>
<dbReference type="InterPro" id="IPR015943">
    <property type="entry name" value="WD40/YVTN_repeat-like_dom_sf"/>
</dbReference>
<keyword evidence="3 9" id="KW-0853">WD repeat</keyword>